<dbReference type="KEGG" id="bbig:BBBOND_0108770"/>
<dbReference type="SUPFAM" id="SSF50978">
    <property type="entry name" value="WD40 repeat-like"/>
    <property type="match status" value="1"/>
</dbReference>
<protein>
    <recommendedName>
        <fullName evidence="4">F-box domain-containing protein</fullName>
    </recommendedName>
</protein>
<evidence type="ECO:0000313" key="3">
    <source>
        <dbReference type="Proteomes" id="UP000033188"/>
    </source>
</evidence>
<evidence type="ECO:0008006" key="4">
    <source>
        <dbReference type="Google" id="ProtNLM"/>
    </source>
</evidence>
<dbReference type="Proteomes" id="UP000033188">
    <property type="component" value="Chromosome 1"/>
</dbReference>
<proteinExistence type="predicted"/>
<dbReference type="Gene3D" id="2.130.10.10">
    <property type="entry name" value="YVTN repeat-like/Quinoprotein amine dehydrogenase"/>
    <property type="match status" value="1"/>
</dbReference>
<dbReference type="OMA" id="ARKVEIM"/>
<feature type="region of interest" description="Disordered" evidence="1">
    <location>
        <begin position="525"/>
        <end position="552"/>
    </location>
</feature>
<reference evidence="3" key="1">
    <citation type="journal article" date="2014" name="Nucleic Acids Res.">
        <title>The evolutionary dynamics of variant antigen genes in Babesia reveal a history of genomic innovation underlying host-parasite interaction.</title>
        <authorList>
            <person name="Jackson A.P."/>
            <person name="Otto T.D."/>
            <person name="Darby A."/>
            <person name="Ramaprasad A."/>
            <person name="Xia D."/>
            <person name="Echaide I.E."/>
            <person name="Farber M."/>
            <person name="Gahlot S."/>
            <person name="Gamble J."/>
            <person name="Gupta D."/>
            <person name="Gupta Y."/>
            <person name="Jackson L."/>
            <person name="Malandrin L."/>
            <person name="Malas T.B."/>
            <person name="Moussa E."/>
            <person name="Nair M."/>
            <person name="Reid A.J."/>
            <person name="Sanders M."/>
            <person name="Sharma J."/>
            <person name="Tracey A."/>
            <person name="Quail M.A."/>
            <person name="Weir W."/>
            <person name="Wastling J.M."/>
            <person name="Hall N."/>
            <person name="Willadsen P."/>
            <person name="Lingelbach K."/>
            <person name="Shiels B."/>
            <person name="Tait A."/>
            <person name="Berriman M."/>
            <person name="Allred D.R."/>
            <person name="Pain A."/>
        </authorList>
    </citation>
    <scope>NUCLEOTIDE SEQUENCE [LARGE SCALE GENOMIC DNA]</scope>
    <source>
        <strain evidence="3">Bond</strain>
    </source>
</reference>
<dbReference type="AlphaFoldDB" id="A0A061D6K7"/>
<dbReference type="EMBL" id="LK391707">
    <property type="protein sequence ID" value="CDR94579.1"/>
    <property type="molecule type" value="Genomic_DNA"/>
</dbReference>
<organism evidence="2 3">
    <name type="scientific">Babesia bigemina</name>
    <dbReference type="NCBI Taxonomy" id="5866"/>
    <lineage>
        <taxon>Eukaryota</taxon>
        <taxon>Sar</taxon>
        <taxon>Alveolata</taxon>
        <taxon>Apicomplexa</taxon>
        <taxon>Aconoidasida</taxon>
        <taxon>Piroplasmida</taxon>
        <taxon>Babesiidae</taxon>
        <taxon>Babesia</taxon>
    </lineage>
</organism>
<keyword evidence="3" id="KW-1185">Reference proteome</keyword>
<evidence type="ECO:0000313" key="2">
    <source>
        <dbReference type="EMBL" id="CDR94579.1"/>
    </source>
</evidence>
<gene>
    <name evidence="2" type="ORF">BBBOND_0108770</name>
</gene>
<feature type="compositionally biased region" description="Polar residues" evidence="1">
    <location>
        <begin position="526"/>
        <end position="537"/>
    </location>
</feature>
<dbReference type="GeneID" id="24563120"/>
<name>A0A061D6K7_BABBI</name>
<dbReference type="VEuPathDB" id="PiroplasmaDB:BBBOND_0108770"/>
<dbReference type="RefSeq" id="XP_012766765.1">
    <property type="nucleotide sequence ID" value="XM_012911311.1"/>
</dbReference>
<accession>A0A061D6K7</accession>
<dbReference type="InterPro" id="IPR015943">
    <property type="entry name" value="WD40/YVTN_repeat-like_dom_sf"/>
</dbReference>
<feature type="compositionally biased region" description="Basic and acidic residues" evidence="1">
    <location>
        <begin position="541"/>
        <end position="551"/>
    </location>
</feature>
<dbReference type="InterPro" id="IPR036322">
    <property type="entry name" value="WD40_repeat_dom_sf"/>
</dbReference>
<sequence>MEYIGLLCDGIGGDALGVLTCFLDFEDFLKLATTSRCMRDVLLSREQLWGCFFERGSVGCNRPEDLDGITGKGRQCRCQYRIRPFSEAIAGFKALADLASQCGVFDGRRKLDGRALLDLAISSGTHSRRVTVDRDMVRDLRTIGKTILAISRDGVGWPFAVLSANRILGVGTCREFFDLRQPTPIFDRHTFQLVACCWVRSTQCPRCSCEGGGCVDQTPPKQVEDSPSADRPLTLAMLYTCRGEDACVSVYNYGESGLERNPVVTWKIPTGYNPVRCLEVVQGRGCGHYFAFVGTDEGDIHCIQAGTASVIATIRSPIDAITAAASGGKVVLCVHAAGDIAVLHQEGDVTHVYRVEEAFVYAVDTENLLLAYCAYGKCTVKIGRFTGPDVQLRVTKPPSFILYLHRRSMWALVMRNYVKLIQVSGCDASLQVKHLRVLNGHREDITACHADGWSRMATIDAAQYLIVWDFIRGVKVMGMALITASASLGLPKLSRKEVDGTTRRRRSVNSEISYASLHNVKKDFNNPPSVSYGSAASDSDEPTRFGMERLSTRSSSSHKHTVYISLDTICVYYHHMSCLQVITLK</sequence>
<dbReference type="OrthoDB" id="360242at2759"/>
<evidence type="ECO:0000256" key="1">
    <source>
        <dbReference type="SAM" id="MobiDB-lite"/>
    </source>
</evidence>